<protein>
    <submittedName>
        <fullName evidence="3">Universal stress protein</fullName>
    </submittedName>
</protein>
<name>A0ABW7C0X4_9ACTN</name>
<dbReference type="InterPro" id="IPR014729">
    <property type="entry name" value="Rossmann-like_a/b/a_fold"/>
</dbReference>
<keyword evidence="4" id="KW-1185">Reference proteome</keyword>
<reference evidence="3 4" key="1">
    <citation type="submission" date="2024-10" db="EMBL/GenBank/DDBJ databases">
        <title>The Natural Products Discovery Center: Release of the First 8490 Sequenced Strains for Exploring Actinobacteria Biosynthetic Diversity.</title>
        <authorList>
            <person name="Kalkreuter E."/>
            <person name="Kautsar S.A."/>
            <person name="Yang D."/>
            <person name="Bader C.D."/>
            <person name="Teijaro C.N."/>
            <person name="Fluegel L."/>
            <person name="Davis C.M."/>
            <person name="Simpson J.R."/>
            <person name="Lauterbach L."/>
            <person name="Steele A.D."/>
            <person name="Gui C."/>
            <person name="Meng S."/>
            <person name="Li G."/>
            <person name="Viehrig K."/>
            <person name="Ye F."/>
            <person name="Su P."/>
            <person name="Kiefer A.F."/>
            <person name="Nichols A."/>
            <person name="Cepeda A.J."/>
            <person name="Yan W."/>
            <person name="Fan B."/>
            <person name="Jiang Y."/>
            <person name="Adhikari A."/>
            <person name="Zheng C.-J."/>
            <person name="Schuster L."/>
            <person name="Cowan T.M."/>
            <person name="Smanski M.J."/>
            <person name="Chevrette M.G."/>
            <person name="De Carvalho L.P.S."/>
            <person name="Shen B."/>
        </authorList>
    </citation>
    <scope>NUCLEOTIDE SEQUENCE [LARGE SCALE GENOMIC DNA]</scope>
    <source>
        <strain evidence="3 4">NPDC048229</strain>
    </source>
</reference>
<sequence>MSTIPEHREIIVGVDPVREGHLALAWAADEALRRRLVLRLVVAVPPPHDTQHVDDTPRHQARTRRGKDALRAATDWVRARQPEVHVGSALVDGFPAAVIAGRAQRAAMAVLGSRHLSRTEEFLSAGSLVVPVTAQARCPVVVVGDAEHITQDPPHLVVGVDGSESSRAALAFAFEEADLRRCSVRAVAVWQPPVFTLRTGDTLFHAERLLLSETTAGWAEKYPDVRLTHEVLIGSPVELLADAAEHALAVVVGRRGRGGYTGMRVGSVVHGLLHRAHCPVITVPTG</sequence>
<proteinExistence type="inferred from homology"/>
<comment type="similarity">
    <text evidence="1">Belongs to the universal stress protein A family.</text>
</comment>
<dbReference type="Proteomes" id="UP001604282">
    <property type="component" value="Unassembled WGS sequence"/>
</dbReference>
<dbReference type="InterPro" id="IPR006016">
    <property type="entry name" value="UspA"/>
</dbReference>
<dbReference type="PANTHER" id="PTHR46268">
    <property type="entry name" value="STRESS RESPONSE PROTEIN NHAX"/>
    <property type="match status" value="1"/>
</dbReference>
<comment type="caution">
    <text evidence="3">The sequence shown here is derived from an EMBL/GenBank/DDBJ whole genome shotgun (WGS) entry which is preliminary data.</text>
</comment>
<dbReference type="PRINTS" id="PR01438">
    <property type="entry name" value="UNVRSLSTRESS"/>
</dbReference>
<dbReference type="PANTHER" id="PTHR46268:SF6">
    <property type="entry name" value="UNIVERSAL STRESS PROTEIN UP12"/>
    <property type="match status" value="1"/>
</dbReference>
<dbReference type="Gene3D" id="3.40.50.620">
    <property type="entry name" value="HUPs"/>
    <property type="match status" value="2"/>
</dbReference>
<dbReference type="InterPro" id="IPR006015">
    <property type="entry name" value="Universal_stress_UspA"/>
</dbReference>
<evidence type="ECO:0000313" key="3">
    <source>
        <dbReference type="EMBL" id="MFG3193409.1"/>
    </source>
</evidence>
<feature type="domain" description="UspA" evidence="2">
    <location>
        <begin position="155"/>
        <end position="284"/>
    </location>
</feature>
<accession>A0ABW7C0X4</accession>
<dbReference type="SUPFAM" id="SSF52402">
    <property type="entry name" value="Adenine nucleotide alpha hydrolases-like"/>
    <property type="match status" value="2"/>
</dbReference>
<evidence type="ECO:0000313" key="4">
    <source>
        <dbReference type="Proteomes" id="UP001604282"/>
    </source>
</evidence>
<gene>
    <name evidence="3" type="ORF">ACGFYS_31265</name>
</gene>
<organism evidence="3 4">
    <name type="scientific">Streptomyces omiyaensis</name>
    <dbReference type="NCBI Taxonomy" id="68247"/>
    <lineage>
        <taxon>Bacteria</taxon>
        <taxon>Bacillati</taxon>
        <taxon>Actinomycetota</taxon>
        <taxon>Actinomycetes</taxon>
        <taxon>Kitasatosporales</taxon>
        <taxon>Streptomycetaceae</taxon>
        <taxon>Streptomyces</taxon>
    </lineage>
</organism>
<feature type="domain" description="UspA" evidence="2">
    <location>
        <begin position="8"/>
        <end position="143"/>
    </location>
</feature>
<dbReference type="RefSeq" id="WP_189852948.1">
    <property type="nucleotide sequence ID" value="NZ_BMVV01000031.1"/>
</dbReference>
<evidence type="ECO:0000259" key="2">
    <source>
        <dbReference type="Pfam" id="PF00582"/>
    </source>
</evidence>
<evidence type="ECO:0000256" key="1">
    <source>
        <dbReference type="ARBA" id="ARBA00008791"/>
    </source>
</evidence>
<dbReference type="Pfam" id="PF00582">
    <property type="entry name" value="Usp"/>
    <property type="match status" value="2"/>
</dbReference>
<dbReference type="EMBL" id="JBICZW010000029">
    <property type="protein sequence ID" value="MFG3193409.1"/>
    <property type="molecule type" value="Genomic_DNA"/>
</dbReference>